<protein>
    <submittedName>
        <fullName evidence="1">Uncharacterized protein</fullName>
    </submittedName>
</protein>
<gene>
    <name evidence="1" type="ORF">CRE_31189</name>
</gene>
<dbReference type="AlphaFoldDB" id="E3MLH5"/>
<sequence length="56" mass="6347">MDNALFRPLGNISQLQKALQPRFCDADLILALVFQIDDDFTLTEKTTLIAHSYYSA</sequence>
<evidence type="ECO:0000313" key="2">
    <source>
        <dbReference type="Proteomes" id="UP000008281"/>
    </source>
</evidence>
<proteinExistence type="predicted"/>
<name>E3MLH5_CAERE</name>
<keyword evidence="2" id="KW-1185">Reference proteome</keyword>
<organism evidence="2">
    <name type="scientific">Caenorhabditis remanei</name>
    <name type="common">Caenorhabditis vulgaris</name>
    <dbReference type="NCBI Taxonomy" id="31234"/>
    <lineage>
        <taxon>Eukaryota</taxon>
        <taxon>Metazoa</taxon>
        <taxon>Ecdysozoa</taxon>
        <taxon>Nematoda</taxon>
        <taxon>Chromadorea</taxon>
        <taxon>Rhabditida</taxon>
        <taxon>Rhabditina</taxon>
        <taxon>Rhabditomorpha</taxon>
        <taxon>Rhabditoidea</taxon>
        <taxon>Rhabditidae</taxon>
        <taxon>Peloderinae</taxon>
        <taxon>Caenorhabditis</taxon>
    </lineage>
</organism>
<dbReference type="Proteomes" id="UP000008281">
    <property type="component" value="Unassembled WGS sequence"/>
</dbReference>
<reference evidence="1" key="1">
    <citation type="submission" date="2007-07" db="EMBL/GenBank/DDBJ databases">
        <title>PCAP assembly of the Caenorhabditis remanei genome.</title>
        <authorList>
            <consortium name="The Caenorhabditis remanei Sequencing Consortium"/>
            <person name="Wilson R.K."/>
        </authorList>
    </citation>
    <scope>NUCLEOTIDE SEQUENCE [LARGE SCALE GENOMIC DNA]</scope>
    <source>
        <strain evidence="1">PB4641</strain>
    </source>
</reference>
<dbReference type="HOGENOM" id="CLU_3016205_0_0_1"/>
<accession>E3MLH5</accession>
<dbReference type="InParanoid" id="E3MLH5"/>
<evidence type="ECO:0000313" key="1">
    <source>
        <dbReference type="EMBL" id="EFP04621.1"/>
    </source>
</evidence>
<dbReference type="EMBL" id="DS268455">
    <property type="protein sequence ID" value="EFP04621.1"/>
    <property type="molecule type" value="Genomic_DNA"/>
</dbReference>